<protein>
    <submittedName>
        <fullName evidence="2">Uncharacterized protein</fullName>
    </submittedName>
</protein>
<keyword evidence="1" id="KW-1133">Transmembrane helix</keyword>
<gene>
    <name evidence="2" type="ORF">ACERK3_03490</name>
</gene>
<organism evidence="2 3">
    <name type="scientific">Natronomicrosphaera hydrolytica</name>
    <dbReference type="NCBI Taxonomy" id="3242702"/>
    <lineage>
        <taxon>Bacteria</taxon>
        <taxon>Pseudomonadati</taxon>
        <taxon>Planctomycetota</taxon>
        <taxon>Phycisphaerae</taxon>
        <taxon>Phycisphaerales</taxon>
        <taxon>Phycisphaeraceae</taxon>
        <taxon>Natronomicrosphaera</taxon>
    </lineage>
</organism>
<evidence type="ECO:0000313" key="3">
    <source>
        <dbReference type="Proteomes" id="UP001575105"/>
    </source>
</evidence>
<feature type="transmembrane region" description="Helical" evidence="1">
    <location>
        <begin position="35"/>
        <end position="57"/>
    </location>
</feature>
<keyword evidence="3" id="KW-1185">Reference proteome</keyword>
<dbReference type="Proteomes" id="UP001575105">
    <property type="component" value="Unassembled WGS sequence"/>
</dbReference>
<evidence type="ECO:0000313" key="2">
    <source>
        <dbReference type="EMBL" id="MFA9477355.1"/>
    </source>
</evidence>
<keyword evidence="1" id="KW-0812">Transmembrane</keyword>
<proteinExistence type="predicted"/>
<accession>A0ABV4U2E9</accession>
<evidence type="ECO:0000256" key="1">
    <source>
        <dbReference type="SAM" id="Phobius"/>
    </source>
</evidence>
<feature type="transmembrane region" description="Helical" evidence="1">
    <location>
        <begin position="12"/>
        <end position="29"/>
    </location>
</feature>
<sequence length="64" mass="6563">MNPKPSGGALTTALYATCAFGLVPTSMVFDVLEPVLGQGVIAQACYWTTAIVAMAGLGRRCLAS</sequence>
<comment type="caution">
    <text evidence="2">The sequence shown here is derived from an EMBL/GenBank/DDBJ whole genome shotgun (WGS) entry which is preliminary data.</text>
</comment>
<reference evidence="2 3" key="1">
    <citation type="submission" date="2024-08" db="EMBL/GenBank/DDBJ databases">
        <title>Whole-genome sequencing of halo(alkali)philic microorganisms from hypersaline lakes.</title>
        <authorList>
            <person name="Sorokin D.Y."/>
            <person name="Merkel A.Y."/>
            <person name="Messina E."/>
            <person name="Yakimov M."/>
        </authorList>
    </citation>
    <scope>NUCLEOTIDE SEQUENCE [LARGE SCALE GENOMIC DNA]</scope>
    <source>
        <strain evidence="2 3">AB-hyl4</strain>
    </source>
</reference>
<dbReference type="RefSeq" id="WP_425344280.1">
    <property type="nucleotide sequence ID" value="NZ_JBGUBD010000002.1"/>
</dbReference>
<dbReference type="EMBL" id="JBGUBD010000002">
    <property type="protein sequence ID" value="MFA9477355.1"/>
    <property type="molecule type" value="Genomic_DNA"/>
</dbReference>
<name>A0ABV4U2E9_9BACT</name>
<keyword evidence="1" id="KW-0472">Membrane</keyword>